<organism evidence="9">
    <name type="scientific">Meteorus pulchricornis</name>
    <dbReference type="NCBI Taxonomy" id="51522"/>
    <lineage>
        <taxon>Eukaryota</taxon>
        <taxon>Metazoa</taxon>
        <taxon>Ecdysozoa</taxon>
        <taxon>Arthropoda</taxon>
        <taxon>Hexapoda</taxon>
        <taxon>Insecta</taxon>
        <taxon>Pterygota</taxon>
        <taxon>Neoptera</taxon>
        <taxon>Endopterygota</taxon>
        <taxon>Hymenoptera</taxon>
        <taxon>Apocrita</taxon>
        <taxon>Ichneumonoidea</taxon>
        <taxon>Braconidae</taxon>
        <taxon>Meteorinae</taxon>
        <taxon>Meteorus</taxon>
    </lineage>
</organism>
<comment type="subcellular location">
    <subcellularLocation>
        <location evidence="1">Cell membrane</location>
        <topology evidence="1">Multi-pass membrane protein</topology>
    </subcellularLocation>
</comment>
<dbReference type="GO" id="GO:0005886">
    <property type="term" value="C:plasma membrane"/>
    <property type="evidence" value="ECO:0007669"/>
    <property type="project" value="UniProtKB-SubCell"/>
</dbReference>
<dbReference type="GO" id="GO:0007165">
    <property type="term" value="P:signal transduction"/>
    <property type="evidence" value="ECO:0007669"/>
    <property type="project" value="UniProtKB-KW"/>
</dbReference>
<keyword evidence="4 8" id="KW-1133">Transmembrane helix</keyword>
<dbReference type="GO" id="GO:0050909">
    <property type="term" value="P:sensory perception of taste"/>
    <property type="evidence" value="ECO:0007669"/>
    <property type="project" value="InterPro"/>
</dbReference>
<evidence type="ECO:0000256" key="7">
    <source>
        <dbReference type="ARBA" id="ARBA00023224"/>
    </source>
</evidence>
<keyword evidence="6 9" id="KW-0675">Receptor</keyword>
<evidence type="ECO:0000256" key="3">
    <source>
        <dbReference type="ARBA" id="ARBA00022692"/>
    </source>
</evidence>
<accession>A0A346TLL8</accession>
<keyword evidence="5 8" id="KW-0472">Membrane</keyword>
<evidence type="ECO:0000256" key="8">
    <source>
        <dbReference type="SAM" id="Phobius"/>
    </source>
</evidence>
<dbReference type="GO" id="GO:0008049">
    <property type="term" value="P:male courtship behavior"/>
    <property type="evidence" value="ECO:0007669"/>
    <property type="project" value="TreeGrafter"/>
</dbReference>
<dbReference type="InterPro" id="IPR013604">
    <property type="entry name" value="7TM_chemorcpt"/>
</dbReference>
<reference evidence="9" key="1">
    <citation type="submission" date="2017-08" db="EMBL/GenBank/DDBJ databases">
        <authorList>
            <person name="de Groot N.N."/>
        </authorList>
    </citation>
    <scope>NUCLEOTIDE SEQUENCE</scope>
</reference>
<keyword evidence="7" id="KW-0807">Transducer</keyword>
<keyword evidence="3 8" id="KW-0812">Transmembrane</keyword>
<protein>
    <submittedName>
        <fullName evidence="9">Gustatory receptor</fullName>
    </submittedName>
</protein>
<feature type="transmembrane region" description="Helical" evidence="8">
    <location>
        <begin position="56"/>
        <end position="74"/>
    </location>
</feature>
<dbReference type="GO" id="GO:0007635">
    <property type="term" value="P:chemosensory behavior"/>
    <property type="evidence" value="ECO:0007669"/>
    <property type="project" value="TreeGrafter"/>
</dbReference>
<feature type="transmembrane region" description="Helical" evidence="8">
    <location>
        <begin position="169"/>
        <end position="193"/>
    </location>
</feature>
<feature type="transmembrane region" description="Helical" evidence="8">
    <location>
        <begin position="12"/>
        <end position="36"/>
    </location>
</feature>
<dbReference type="GO" id="GO:0043025">
    <property type="term" value="C:neuronal cell body"/>
    <property type="evidence" value="ECO:0007669"/>
    <property type="project" value="TreeGrafter"/>
</dbReference>
<evidence type="ECO:0000256" key="6">
    <source>
        <dbReference type="ARBA" id="ARBA00023170"/>
    </source>
</evidence>
<dbReference type="Pfam" id="PF08395">
    <property type="entry name" value="7tm_7"/>
    <property type="match status" value="1"/>
</dbReference>
<evidence type="ECO:0000256" key="2">
    <source>
        <dbReference type="ARBA" id="ARBA00022475"/>
    </source>
</evidence>
<evidence type="ECO:0000313" key="9">
    <source>
        <dbReference type="EMBL" id="AXU39968.1"/>
    </source>
</evidence>
<evidence type="ECO:0000256" key="4">
    <source>
        <dbReference type="ARBA" id="ARBA00022989"/>
    </source>
</evidence>
<dbReference type="GO" id="GO:0030425">
    <property type="term" value="C:dendrite"/>
    <property type="evidence" value="ECO:0007669"/>
    <property type="project" value="TreeGrafter"/>
</dbReference>
<feature type="transmembrane region" description="Helical" evidence="8">
    <location>
        <begin position="131"/>
        <end position="149"/>
    </location>
</feature>
<dbReference type="AlphaFoldDB" id="A0A346TLL8"/>
<keyword evidence="2" id="KW-1003">Cell membrane</keyword>
<sequence>MVKIQTGIFQQMQIHVLVLNFVFISVLIADTLIFYIEIPGFPVITWVPFNLLRPLSLNFIAIYVCFLMVIKKIFYFINQRISHLADVSVERNRLSEYGRRQLMAFEINNRLTYYGRLHSDLSNLISILTEYFALPILFVLMIQFCQAMVNLYLILMDMNTHQRNWPQQLAFFLMVIGWLMIRVVSLFFILHTCDSTCEEANRMVNVLHTLWASRALVGYKKMLRILSHRSVRKRLEIKLYGAIQLNNELGYKMAGMITTYLIVMLQLDEETEDDI</sequence>
<name>A0A346TLL8_9HYME</name>
<dbReference type="PANTHER" id="PTHR21143:SF133">
    <property type="entry name" value="GUSTATORY AND PHEROMONE RECEPTOR 32A-RELATED"/>
    <property type="match status" value="1"/>
</dbReference>
<evidence type="ECO:0000256" key="5">
    <source>
        <dbReference type="ARBA" id="ARBA00023136"/>
    </source>
</evidence>
<proteinExistence type="evidence at transcript level"/>
<evidence type="ECO:0000256" key="1">
    <source>
        <dbReference type="ARBA" id="ARBA00004651"/>
    </source>
</evidence>
<dbReference type="EMBL" id="MF685376">
    <property type="protein sequence ID" value="AXU39968.1"/>
    <property type="molecule type" value="mRNA"/>
</dbReference>
<dbReference type="GO" id="GO:0030424">
    <property type="term" value="C:axon"/>
    <property type="evidence" value="ECO:0007669"/>
    <property type="project" value="TreeGrafter"/>
</dbReference>
<dbReference type="PANTHER" id="PTHR21143">
    <property type="entry name" value="INVERTEBRATE GUSTATORY RECEPTOR"/>
    <property type="match status" value="1"/>
</dbReference>